<dbReference type="EMBL" id="FYAJ01000001">
    <property type="protein sequence ID" value="SMY32789.1"/>
    <property type="molecule type" value="Genomic_DNA"/>
</dbReference>
<dbReference type="RefSeq" id="WP_087852475.1">
    <property type="nucleotide sequence ID" value="NZ_FYAJ01000001.1"/>
</dbReference>
<evidence type="ECO:0000313" key="1">
    <source>
        <dbReference type="EMBL" id="SMY32789.1"/>
    </source>
</evidence>
<protein>
    <submittedName>
        <fullName evidence="1">Uncharacterized protein</fullName>
    </submittedName>
</protein>
<dbReference type="Proteomes" id="UP000195719">
    <property type="component" value="Unassembled WGS sequence"/>
</dbReference>
<evidence type="ECO:0000313" key="2">
    <source>
        <dbReference type="Proteomes" id="UP000195719"/>
    </source>
</evidence>
<reference evidence="2" key="1">
    <citation type="submission" date="2017-06" db="EMBL/GenBank/DDBJ databases">
        <authorList>
            <person name="Rodrigo-Torres L."/>
            <person name="Arahal R.D."/>
            <person name="Lucena T."/>
        </authorList>
    </citation>
    <scope>NUCLEOTIDE SEQUENCE [LARGE SCALE GENOMIC DNA]</scope>
    <source>
        <strain evidence="2">CECT 9192</strain>
    </source>
</reference>
<keyword evidence="2" id="KW-1185">Reference proteome</keyword>
<dbReference type="AlphaFoldDB" id="A0A1Y6MA57"/>
<accession>A0A1Y6MA57</accession>
<sequence>MEPYYELAFALESKSLCFFVGTGFSMHVTDGKAPNWIGLLKDCANQLEDGDKLIEQLFPNNNPIMPLEECASIIQAKMHSKGLCLHSKIASRINKVELGNNVTVVQGFVKKFNDLKFITTNYDLLIEKKILESKSVTSYSIGYPINRQPKGIQVYHVHGSVKYPKKMIVTADDYFKFINNPDYFSHKVETLFEENSVVIIGYSLGDVNFKSILNKLRCNRQHDINRQHLFYLSRSAVEQHVKDYYDRSYGLRVIDGVEIDDFFLALEKKHQDIKPRVDKHEELLLPVLEKRAKFTDGYLKKNESFFEIIALLSANGILVSHPRVIEMLTDIFERKRGLTNASGAWDQYVHLAKWLLHIGSIMDIRGTPLEDTYLKAVKRSFDNMSKKKTLGLSWHAFKAWKSGWYHLTYENRVLISDYMVDEGINDDGKDVIEQ</sequence>
<name>A0A1Y6MA57_9GAMM</name>
<gene>
    <name evidence="1" type="ORF">PAND9192_00610</name>
</gene>
<dbReference type="Pfam" id="PF13289">
    <property type="entry name" value="SIR2_2"/>
    <property type="match status" value="1"/>
</dbReference>
<organism evidence="1 2">
    <name type="scientific">Photobacterium andalusiense</name>
    <dbReference type="NCBI Taxonomy" id="2204296"/>
    <lineage>
        <taxon>Bacteria</taxon>
        <taxon>Pseudomonadati</taxon>
        <taxon>Pseudomonadota</taxon>
        <taxon>Gammaproteobacteria</taxon>
        <taxon>Vibrionales</taxon>
        <taxon>Vibrionaceae</taxon>
        <taxon>Photobacterium</taxon>
    </lineage>
</organism>
<proteinExistence type="predicted"/>